<evidence type="ECO:0000256" key="4">
    <source>
        <dbReference type="ARBA" id="ARBA00038388"/>
    </source>
</evidence>
<feature type="domain" description="ABC transporter" evidence="5">
    <location>
        <begin position="6"/>
        <end position="228"/>
    </location>
</feature>
<dbReference type="GO" id="GO:0098796">
    <property type="term" value="C:membrane protein complex"/>
    <property type="evidence" value="ECO:0007669"/>
    <property type="project" value="UniProtKB-ARBA"/>
</dbReference>
<name>A0A7C0U2C6_DESA2</name>
<keyword evidence="2" id="KW-0547">Nucleotide-binding</keyword>
<dbReference type="FunFam" id="3.40.50.300:FF:000032">
    <property type="entry name" value="Export ABC transporter ATP-binding protein"/>
    <property type="match status" value="1"/>
</dbReference>
<dbReference type="Proteomes" id="UP000886289">
    <property type="component" value="Unassembled WGS sequence"/>
</dbReference>
<dbReference type="EMBL" id="DRBS01000173">
    <property type="protein sequence ID" value="HDD44096.1"/>
    <property type="molecule type" value="Genomic_DNA"/>
</dbReference>
<protein>
    <submittedName>
        <fullName evidence="6">ABC transporter ATP-binding protein</fullName>
    </submittedName>
</protein>
<dbReference type="SUPFAM" id="SSF52540">
    <property type="entry name" value="P-loop containing nucleoside triphosphate hydrolases"/>
    <property type="match status" value="1"/>
</dbReference>
<dbReference type="InterPro" id="IPR017911">
    <property type="entry name" value="MacB-like_ATP-bd"/>
</dbReference>
<dbReference type="Pfam" id="PF00005">
    <property type="entry name" value="ABC_tran"/>
    <property type="match status" value="1"/>
</dbReference>
<evidence type="ECO:0000256" key="3">
    <source>
        <dbReference type="ARBA" id="ARBA00022840"/>
    </source>
</evidence>
<dbReference type="PROSITE" id="PS50893">
    <property type="entry name" value="ABC_TRANSPORTER_2"/>
    <property type="match status" value="1"/>
</dbReference>
<dbReference type="Gene3D" id="3.40.50.300">
    <property type="entry name" value="P-loop containing nucleotide triphosphate hydrolases"/>
    <property type="match status" value="1"/>
</dbReference>
<dbReference type="InterPro" id="IPR003593">
    <property type="entry name" value="AAA+_ATPase"/>
</dbReference>
<keyword evidence="3 6" id="KW-0067">ATP-binding</keyword>
<comment type="caution">
    <text evidence="6">The sequence shown here is derived from an EMBL/GenBank/DDBJ whole genome shotgun (WGS) entry which is preliminary data.</text>
</comment>
<sequence>MSKIILEIKELWKSFFFKGERVDVLKGINLNIHSGEAIAIIGASGVGKSTFLHILGALERPTKGTVLYYGKDIFNLSAKELARFRNQKIGFVFQFHYLLPEFTALENLMLPALIAGWSKEKAKKRANELLEEVVLTEKAHHRPGELSGGEQQRVAIARALMLEPEIVLADEPTGNLDEMTAKKVQMLLFSLYQKKRITLIVATHNLRFAALFPICYELTDGQFKRRELK</sequence>
<dbReference type="PROSITE" id="PS00211">
    <property type="entry name" value="ABC_TRANSPORTER_1"/>
    <property type="match status" value="1"/>
</dbReference>
<dbReference type="PANTHER" id="PTHR24220">
    <property type="entry name" value="IMPORT ATP-BINDING PROTEIN"/>
    <property type="match status" value="1"/>
</dbReference>
<keyword evidence="1" id="KW-0813">Transport</keyword>
<evidence type="ECO:0000313" key="6">
    <source>
        <dbReference type="EMBL" id="HDD44096.1"/>
    </source>
</evidence>
<dbReference type="InterPro" id="IPR027417">
    <property type="entry name" value="P-loop_NTPase"/>
</dbReference>
<evidence type="ECO:0000256" key="1">
    <source>
        <dbReference type="ARBA" id="ARBA00022448"/>
    </source>
</evidence>
<organism evidence="6">
    <name type="scientific">Desulfofervidus auxilii</name>
    <dbReference type="NCBI Taxonomy" id="1621989"/>
    <lineage>
        <taxon>Bacteria</taxon>
        <taxon>Pseudomonadati</taxon>
        <taxon>Thermodesulfobacteriota</taxon>
        <taxon>Candidatus Desulfofervidia</taxon>
        <taxon>Candidatus Desulfofervidales</taxon>
        <taxon>Candidatus Desulfofervidaceae</taxon>
        <taxon>Candidatus Desulfofervidus</taxon>
    </lineage>
</organism>
<dbReference type="CDD" id="cd03255">
    <property type="entry name" value="ABC_MJ0796_LolCDE_FtsE"/>
    <property type="match status" value="1"/>
</dbReference>
<dbReference type="SMART" id="SM00382">
    <property type="entry name" value="AAA"/>
    <property type="match status" value="1"/>
</dbReference>
<evidence type="ECO:0000256" key="2">
    <source>
        <dbReference type="ARBA" id="ARBA00022741"/>
    </source>
</evidence>
<comment type="similarity">
    <text evidence="4">Belongs to the ABC transporter superfamily. Macrolide exporter (TC 3.A.1.122) family.</text>
</comment>
<accession>A0A7C0U2C6</accession>
<dbReference type="InterPro" id="IPR015854">
    <property type="entry name" value="ABC_transpr_LolD-like"/>
</dbReference>
<gene>
    <name evidence="6" type="ORF">ENG63_04455</name>
</gene>
<dbReference type="GO" id="GO:0005524">
    <property type="term" value="F:ATP binding"/>
    <property type="evidence" value="ECO:0007669"/>
    <property type="project" value="UniProtKB-KW"/>
</dbReference>
<dbReference type="GO" id="GO:0022857">
    <property type="term" value="F:transmembrane transporter activity"/>
    <property type="evidence" value="ECO:0007669"/>
    <property type="project" value="TreeGrafter"/>
</dbReference>
<dbReference type="GO" id="GO:0005886">
    <property type="term" value="C:plasma membrane"/>
    <property type="evidence" value="ECO:0007669"/>
    <property type="project" value="TreeGrafter"/>
</dbReference>
<dbReference type="GO" id="GO:0016887">
    <property type="term" value="F:ATP hydrolysis activity"/>
    <property type="evidence" value="ECO:0007669"/>
    <property type="project" value="InterPro"/>
</dbReference>
<dbReference type="InterPro" id="IPR003439">
    <property type="entry name" value="ABC_transporter-like_ATP-bd"/>
</dbReference>
<dbReference type="InterPro" id="IPR017871">
    <property type="entry name" value="ABC_transporter-like_CS"/>
</dbReference>
<reference evidence="6" key="1">
    <citation type="journal article" date="2020" name="mSystems">
        <title>Genome- and Community-Level Interaction Insights into Carbon Utilization and Element Cycling Functions of Hydrothermarchaeota in Hydrothermal Sediment.</title>
        <authorList>
            <person name="Zhou Z."/>
            <person name="Liu Y."/>
            <person name="Xu W."/>
            <person name="Pan J."/>
            <person name="Luo Z.H."/>
            <person name="Li M."/>
        </authorList>
    </citation>
    <scope>NUCLEOTIDE SEQUENCE [LARGE SCALE GENOMIC DNA]</scope>
    <source>
        <strain evidence="6">HyVt-233</strain>
    </source>
</reference>
<evidence type="ECO:0000259" key="5">
    <source>
        <dbReference type="PROSITE" id="PS50893"/>
    </source>
</evidence>
<dbReference type="PANTHER" id="PTHR24220:SF689">
    <property type="entry name" value="LIPOPROTEIN-RELEASING SYSTEM ATP-BINDING PROTEIN LOLD"/>
    <property type="match status" value="1"/>
</dbReference>
<proteinExistence type="inferred from homology"/>
<dbReference type="AlphaFoldDB" id="A0A7C0U2C6"/>